<dbReference type="GO" id="GO:1990904">
    <property type="term" value="C:ribonucleoprotein complex"/>
    <property type="evidence" value="ECO:0007669"/>
    <property type="project" value="UniProtKB-UniRule"/>
</dbReference>
<name>A0A1F7L028_9BACT</name>
<evidence type="ECO:0000256" key="5">
    <source>
        <dbReference type="ARBA" id="ARBA00035519"/>
    </source>
</evidence>
<dbReference type="GO" id="GO:0005737">
    <property type="term" value="C:cytoplasm"/>
    <property type="evidence" value="ECO:0007669"/>
    <property type="project" value="UniProtKB-ARBA"/>
</dbReference>
<dbReference type="GO" id="GO:0003735">
    <property type="term" value="F:structural constituent of ribosome"/>
    <property type="evidence" value="ECO:0007669"/>
    <property type="project" value="UniProtKB-UniRule"/>
</dbReference>
<dbReference type="PANTHER" id="PTHR48277:SF1">
    <property type="entry name" value="MITOCHONDRIAL RIBOSOMAL PROTEIN S5"/>
    <property type="match status" value="1"/>
</dbReference>
<dbReference type="GO" id="GO:0005840">
    <property type="term" value="C:ribosome"/>
    <property type="evidence" value="ECO:0007669"/>
    <property type="project" value="UniProtKB-KW"/>
</dbReference>
<dbReference type="PANTHER" id="PTHR48277">
    <property type="entry name" value="MITOCHONDRIAL RIBOSOMAL PROTEIN S5"/>
    <property type="match status" value="1"/>
</dbReference>
<evidence type="ECO:0000256" key="2">
    <source>
        <dbReference type="ARBA" id="ARBA00022980"/>
    </source>
</evidence>
<dbReference type="InterPro" id="IPR000851">
    <property type="entry name" value="Ribosomal_uS5"/>
</dbReference>
<dbReference type="InterPro" id="IPR005324">
    <property type="entry name" value="Ribosomal_uS5_C"/>
</dbReference>
<dbReference type="GO" id="GO:0006412">
    <property type="term" value="P:translation"/>
    <property type="evidence" value="ECO:0007669"/>
    <property type="project" value="InterPro"/>
</dbReference>
<feature type="domain" description="S5 DRBM" evidence="8">
    <location>
        <begin position="10"/>
        <end position="73"/>
    </location>
</feature>
<sequence length="160" mass="17466">MSDIKEEVKLEERILTIRRVTKKTTGGNYVTFSALVAVGNGKGSVGVALGRGLEVPQAIKKALLKAKKNMIIVPLHKSTIPHEIKLKYKAGMIFLKPAPEGTGLKIGSVARVIFDLAGIHNASGKIIGSRNQIVNTYLVIEALKKLKHRHLPVDRKKSNE</sequence>
<dbReference type="InterPro" id="IPR020568">
    <property type="entry name" value="Ribosomal_Su5_D2-typ_SF"/>
</dbReference>
<dbReference type="SUPFAM" id="SSF54768">
    <property type="entry name" value="dsRNA-binding domain-like"/>
    <property type="match status" value="1"/>
</dbReference>
<dbReference type="InterPro" id="IPR014721">
    <property type="entry name" value="Ribsml_uS5_D2-typ_fold_subgr"/>
</dbReference>
<dbReference type="FunFam" id="3.30.230.10:FF:000002">
    <property type="entry name" value="30S ribosomal protein S5"/>
    <property type="match status" value="1"/>
</dbReference>
<evidence type="ECO:0000259" key="8">
    <source>
        <dbReference type="PROSITE" id="PS50881"/>
    </source>
</evidence>
<dbReference type="Pfam" id="PF03719">
    <property type="entry name" value="Ribosomal_S5_C"/>
    <property type="match status" value="1"/>
</dbReference>
<dbReference type="Gene3D" id="3.30.160.20">
    <property type="match status" value="1"/>
</dbReference>
<accession>A0A1F7L028</accession>
<evidence type="ECO:0000256" key="7">
    <source>
        <dbReference type="RuleBase" id="RU003823"/>
    </source>
</evidence>
<evidence type="ECO:0000313" key="9">
    <source>
        <dbReference type="EMBL" id="OGK73394.1"/>
    </source>
</evidence>
<comment type="similarity">
    <text evidence="1 7">Belongs to the universal ribosomal protein uS5 family.</text>
</comment>
<keyword evidence="3 6" id="KW-0687">Ribonucleoprotein</keyword>
<protein>
    <recommendedName>
        <fullName evidence="4">Small ribosomal subunit protein uS5</fullName>
    </recommendedName>
    <alternativeName>
        <fullName evidence="5">30S ribosomal protein S5</fullName>
    </alternativeName>
</protein>
<reference evidence="9 10" key="1">
    <citation type="journal article" date="2016" name="Nat. Commun.">
        <title>Thousands of microbial genomes shed light on interconnected biogeochemical processes in an aquifer system.</title>
        <authorList>
            <person name="Anantharaman K."/>
            <person name="Brown C.T."/>
            <person name="Hug L.A."/>
            <person name="Sharon I."/>
            <person name="Castelle C.J."/>
            <person name="Probst A.J."/>
            <person name="Thomas B.C."/>
            <person name="Singh A."/>
            <person name="Wilkins M.J."/>
            <person name="Karaoz U."/>
            <person name="Brodie E.L."/>
            <person name="Williams K.H."/>
            <person name="Hubbard S.S."/>
            <person name="Banfield J.F."/>
        </authorList>
    </citation>
    <scope>NUCLEOTIDE SEQUENCE [LARGE SCALE GENOMIC DNA]</scope>
</reference>
<dbReference type="Pfam" id="PF00333">
    <property type="entry name" value="Ribosomal_S5"/>
    <property type="match status" value="1"/>
</dbReference>
<evidence type="ECO:0000313" key="10">
    <source>
        <dbReference type="Proteomes" id="UP000177050"/>
    </source>
</evidence>
<dbReference type="PROSITE" id="PS50881">
    <property type="entry name" value="S5_DSRBD"/>
    <property type="match status" value="1"/>
</dbReference>
<dbReference type="EMBL" id="MGBR01000001">
    <property type="protein sequence ID" value="OGK73394.1"/>
    <property type="molecule type" value="Genomic_DNA"/>
</dbReference>
<evidence type="ECO:0000256" key="4">
    <source>
        <dbReference type="ARBA" id="ARBA00035255"/>
    </source>
</evidence>
<dbReference type="GO" id="GO:0003723">
    <property type="term" value="F:RNA binding"/>
    <property type="evidence" value="ECO:0007669"/>
    <property type="project" value="InterPro"/>
</dbReference>
<evidence type="ECO:0000256" key="1">
    <source>
        <dbReference type="ARBA" id="ARBA00008945"/>
    </source>
</evidence>
<keyword evidence="2 6" id="KW-0689">Ribosomal protein</keyword>
<dbReference type="Gene3D" id="3.30.230.10">
    <property type="match status" value="1"/>
</dbReference>
<evidence type="ECO:0000256" key="3">
    <source>
        <dbReference type="ARBA" id="ARBA00023274"/>
    </source>
</evidence>
<evidence type="ECO:0000256" key="6">
    <source>
        <dbReference type="PROSITE-ProRule" id="PRU00268"/>
    </source>
</evidence>
<dbReference type="Proteomes" id="UP000177050">
    <property type="component" value="Unassembled WGS sequence"/>
</dbReference>
<organism evidence="9 10">
    <name type="scientific">Candidatus Roizmanbacteria bacterium RIFOXYD1_FULL_38_12</name>
    <dbReference type="NCBI Taxonomy" id="1802093"/>
    <lineage>
        <taxon>Bacteria</taxon>
        <taxon>Candidatus Roizmaniibacteriota</taxon>
    </lineage>
</organism>
<dbReference type="SUPFAM" id="SSF54211">
    <property type="entry name" value="Ribosomal protein S5 domain 2-like"/>
    <property type="match status" value="1"/>
</dbReference>
<dbReference type="InterPro" id="IPR013810">
    <property type="entry name" value="Ribosomal_uS5_N"/>
</dbReference>
<gene>
    <name evidence="9" type="ORF">A3K52_01200</name>
</gene>
<proteinExistence type="inferred from homology"/>
<comment type="caution">
    <text evidence="9">The sequence shown here is derived from an EMBL/GenBank/DDBJ whole genome shotgun (WGS) entry which is preliminary data.</text>
</comment>
<dbReference type="AlphaFoldDB" id="A0A1F7L028"/>